<keyword evidence="4" id="KW-1185">Reference proteome</keyword>
<evidence type="ECO:0000313" key="2">
    <source>
        <dbReference type="EMBL" id="CAI9968376.1"/>
    </source>
</evidence>
<dbReference type="EMBL" id="CAXDID020000152">
    <property type="protein sequence ID" value="CAL6042045.1"/>
    <property type="molecule type" value="Genomic_DNA"/>
</dbReference>
<sequence length="218" mass="26540">MNQQKLQWRPEEINRLNLLTQSYKDNSREIDWRYISSQMGNRTELQCKQFYLNNQVQPVQNITWNRIQLMMLFNLVISSKGNFELIQAEMPNFTITQLKTQWMQMQSESVLYTADFYNVQQDKQFVQQISMNVLMQEEYILRVKLYNIYEDFRTNINSDYLLSVYQQELERRNIKQPKQLQIQQQTKEETNIIVTTMGNSHLEPEQEYDQWIDFNDME</sequence>
<accession>A0AA86R6Z3</accession>
<evidence type="ECO:0000259" key="1">
    <source>
        <dbReference type="PROSITE" id="PS50090"/>
    </source>
</evidence>
<name>A0AA86R6Z3_9EUKA</name>
<dbReference type="AlphaFoldDB" id="A0AA86R6Z3"/>
<proteinExistence type="predicted"/>
<dbReference type="Gene3D" id="1.10.10.60">
    <property type="entry name" value="Homeodomain-like"/>
    <property type="match status" value="1"/>
</dbReference>
<dbReference type="InterPro" id="IPR001005">
    <property type="entry name" value="SANT/Myb"/>
</dbReference>
<evidence type="ECO:0000313" key="4">
    <source>
        <dbReference type="Proteomes" id="UP001642409"/>
    </source>
</evidence>
<comment type="caution">
    <text evidence="2">The sequence shown here is derived from an EMBL/GenBank/DDBJ whole genome shotgun (WGS) entry which is preliminary data.</text>
</comment>
<dbReference type="SUPFAM" id="SSF46689">
    <property type="entry name" value="Homeodomain-like"/>
    <property type="match status" value="1"/>
</dbReference>
<organism evidence="2">
    <name type="scientific">Hexamita inflata</name>
    <dbReference type="NCBI Taxonomy" id="28002"/>
    <lineage>
        <taxon>Eukaryota</taxon>
        <taxon>Metamonada</taxon>
        <taxon>Diplomonadida</taxon>
        <taxon>Hexamitidae</taxon>
        <taxon>Hexamitinae</taxon>
        <taxon>Hexamita</taxon>
    </lineage>
</organism>
<dbReference type="CDD" id="cd00167">
    <property type="entry name" value="SANT"/>
    <property type="match status" value="1"/>
</dbReference>
<dbReference type="PROSITE" id="PS50090">
    <property type="entry name" value="MYB_LIKE"/>
    <property type="match status" value="1"/>
</dbReference>
<reference evidence="2" key="1">
    <citation type="submission" date="2023-06" db="EMBL/GenBank/DDBJ databases">
        <authorList>
            <person name="Kurt Z."/>
        </authorList>
    </citation>
    <scope>NUCLEOTIDE SEQUENCE</scope>
</reference>
<reference evidence="3 4" key="2">
    <citation type="submission" date="2024-07" db="EMBL/GenBank/DDBJ databases">
        <authorList>
            <person name="Akdeniz Z."/>
        </authorList>
    </citation>
    <scope>NUCLEOTIDE SEQUENCE [LARGE SCALE GENOMIC DNA]</scope>
</reference>
<dbReference type="Proteomes" id="UP001642409">
    <property type="component" value="Unassembled WGS sequence"/>
</dbReference>
<protein>
    <submittedName>
        <fullName evidence="2">SANT/Myb domain</fullName>
    </submittedName>
    <submittedName>
        <fullName evidence="3">SANT/Myb_domain</fullName>
    </submittedName>
</protein>
<dbReference type="SMART" id="SM00717">
    <property type="entry name" value="SANT"/>
    <property type="match status" value="2"/>
</dbReference>
<dbReference type="Pfam" id="PF00249">
    <property type="entry name" value="Myb_DNA-binding"/>
    <property type="match status" value="1"/>
</dbReference>
<evidence type="ECO:0000313" key="3">
    <source>
        <dbReference type="EMBL" id="CAL6042045.1"/>
    </source>
</evidence>
<dbReference type="EMBL" id="CATOUU010001035">
    <property type="protein sequence ID" value="CAI9968376.1"/>
    <property type="molecule type" value="Genomic_DNA"/>
</dbReference>
<feature type="domain" description="Myb-like" evidence="1">
    <location>
        <begin position="1"/>
        <end position="55"/>
    </location>
</feature>
<gene>
    <name evidence="3" type="ORF">HINF_LOCUS39405</name>
    <name evidence="2" type="ORF">HINF_LOCUS56021</name>
</gene>
<dbReference type="InterPro" id="IPR009057">
    <property type="entry name" value="Homeodomain-like_sf"/>
</dbReference>